<sequence length="360" mass="41067">MELSIKVNSLQEVGHAASFPGFEKIGRLDINGLTYRVDYHDSQPSVRREANLGYLDRIKEFCTTAWEDKSLFSHRTTRITQMLPRDIALSNKDGGEPIRCALYGGTNIRGDMSDALSHLGVSKDIKLETIDEYNSALGIAWPLTIDSYFSTQENAAKGLLSNHIKPKELGEFASGYPSQHTQDKKVEWQRERVTQWADFLHQNHDRIDILGKLKNKSEDEIKSFLTKNVPPYLLEPMSPQEITTLAKELKDISAMPSPDDRRAALANLGDAYTVEKMLNTAFFRQTSKLGLEFFQSTGAKVAFAWQDFDGREVEHRDLHTKPWKSGMTRAPDYNEPITYSEMRHVERHPELDVTRFKVTK</sequence>
<dbReference type="Proteomes" id="UP000774958">
    <property type="component" value="Unassembled WGS sequence"/>
</dbReference>
<evidence type="ECO:0000313" key="2">
    <source>
        <dbReference type="Proteomes" id="UP000774958"/>
    </source>
</evidence>
<protein>
    <submittedName>
        <fullName evidence="1">Uncharacterized protein</fullName>
    </submittedName>
</protein>
<evidence type="ECO:0000313" key="1">
    <source>
        <dbReference type="EMBL" id="MBZ6066182.1"/>
    </source>
</evidence>
<dbReference type="EMBL" id="JAIRBT010000008">
    <property type="protein sequence ID" value="MBZ6066182.1"/>
    <property type="molecule type" value="Genomic_DNA"/>
</dbReference>
<gene>
    <name evidence="1" type="ORF">LA374_08180</name>
</gene>
<dbReference type="RefSeq" id="WP_224162630.1">
    <property type="nucleotide sequence ID" value="NZ_JAIRBT010000008.1"/>
</dbReference>
<name>A0ABS7V9Y7_9GAMM</name>
<accession>A0ABS7V9Y7</accession>
<proteinExistence type="predicted"/>
<reference evidence="1 2" key="1">
    <citation type="submission" date="2021-09" db="EMBL/GenBank/DDBJ databases">
        <title>Aeromonas schubertii isolated from Asian sea bass.</title>
        <authorList>
            <person name="Pinpimai K."/>
        </authorList>
    </citation>
    <scope>NUCLEOTIDE SEQUENCE [LARGE SCALE GENOMIC DNA]</scope>
    <source>
        <strain evidence="1 2">CHULA2021a</strain>
    </source>
</reference>
<keyword evidence="2" id="KW-1185">Reference proteome</keyword>
<organism evidence="1 2">
    <name type="scientific">Aeromonas schubertii</name>
    <dbReference type="NCBI Taxonomy" id="652"/>
    <lineage>
        <taxon>Bacteria</taxon>
        <taxon>Pseudomonadati</taxon>
        <taxon>Pseudomonadota</taxon>
        <taxon>Gammaproteobacteria</taxon>
        <taxon>Aeromonadales</taxon>
        <taxon>Aeromonadaceae</taxon>
        <taxon>Aeromonas</taxon>
    </lineage>
</organism>
<comment type="caution">
    <text evidence="1">The sequence shown here is derived from an EMBL/GenBank/DDBJ whole genome shotgun (WGS) entry which is preliminary data.</text>
</comment>